<dbReference type="AlphaFoldDB" id="J4G1U3"/>
<feature type="domain" description="Peptidase C14 caspase" evidence="5">
    <location>
        <begin position="90"/>
        <end position="354"/>
    </location>
</feature>
<evidence type="ECO:0000256" key="2">
    <source>
        <dbReference type="ARBA" id="ARBA00022703"/>
    </source>
</evidence>
<evidence type="ECO:0000256" key="4">
    <source>
        <dbReference type="SAM" id="MobiDB-lite"/>
    </source>
</evidence>
<dbReference type="PANTHER" id="PTHR48104:SF30">
    <property type="entry name" value="METACASPASE-1"/>
    <property type="match status" value="1"/>
</dbReference>
<dbReference type="GO" id="GO:0006508">
    <property type="term" value="P:proteolysis"/>
    <property type="evidence" value="ECO:0007669"/>
    <property type="project" value="InterPro"/>
</dbReference>
<dbReference type="RefSeq" id="XP_012179796.1">
    <property type="nucleotide sequence ID" value="XM_012324406.1"/>
</dbReference>
<keyword evidence="2" id="KW-0053">Apoptosis</keyword>
<dbReference type="InterPro" id="IPR029030">
    <property type="entry name" value="Caspase-like_dom_sf"/>
</dbReference>
<comment type="similarity">
    <text evidence="1">Belongs to the peptidase C14B family.</text>
</comment>
<keyword evidence="3" id="KW-0788">Thiol protease</keyword>
<dbReference type="InParanoid" id="J4G1U3"/>
<evidence type="ECO:0000313" key="6">
    <source>
        <dbReference type="EMBL" id="CCM00513.1"/>
    </source>
</evidence>
<name>J4G1U3_9APHY</name>
<dbReference type="GeneID" id="24095424"/>
<dbReference type="PANTHER" id="PTHR48104">
    <property type="entry name" value="METACASPASE-4"/>
    <property type="match status" value="1"/>
</dbReference>
<evidence type="ECO:0000256" key="3">
    <source>
        <dbReference type="ARBA" id="ARBA00022807"/>
    </source>
</evidence>
<dbReference type="HOGENOM" id="CLU_011935_1_0_1"/>
<dbReference type="Proteomes" id="UP000006352">
    <property type="component" value="Unassembled WGS sequence"/>
</dbReference>
<accession>J4G1U3</accession>
<keyword evidence="7" id="KW-1185">Reference proteome</keyword>
<dbReference type="Pfam" id="PF00656">
    <property type="entry name" value="Peptidase_C14"/>
    <property type="match status" value="1"/>
</dbReference>
<gene>
    <name evidence="6" type="ORF">FIBRA_02547</name>
</gene>
<evidence type="ECO:0000259" key="5">
    <source>
        <dbReference type="Pfam" id="PF00656"/>
    </source>
</evidence>
<keyword evidence="3" id="KW-0378">Hydrolase</keyword>
<dbReference type="InterPro" id="IPR011600">
    <property type="entry name" value="Pept_C14_caspase"/>
</dbReference>
<evidence type="ECO:0000313" key="7">
    <source>
        <dbReference type="Proteomes" id="UP000006352"/>
    </source>
</evidence>
<dbReference type="GO" id="GO:0005737">
    <property type="term" value="C:cytoplasm"/>
    <property type="evidence" value="ECO:0007669"/>
    <property type="project" value="TreeGrafter"/>
</dbReference>
<dbReference type="InterPro" id="IPR050452">
    <property type="entry name" value="Metacaspase"/>
</dbReference>
<dbReference type="SUPFAM" id="SSF52129">
    <property type="entry name" value="Caspase-like"/>
    <property type="match status" value="1"/>
</dbReference>
<organism evidence="6 7">
    <name type="scientific">Fibroporia radiculosa</name>
    <dbReference type="NCBI Taxonomy" id="599839"/>
    <lineage>
        <taxon>Eukaryota</taxon>
        <taxon>Fungi</taxon>
        <taxon>Dikarya</taxon>
        <taxon>Basidiomycota</taxon>
        <taxon>Agaricomycotina</taxon>
        <taxon>Agaricomycetes</taxon>
        <taxon>Polyporales</taxon>
        <taxon>Fibroporiaceae</taxon>
        <taxon>Fibroporia</taxon>
    </lineage>
</organism>
<proteinExistence type="inferred from homology"/>
<keyword evidence="3" id="KW-0645">Protease</keyword>
<dbReference type="Gene3D" id="3.40.50.1460">
    <property type="match status" value="1"/>
</dbReference>
<feature type="compositionally biased region" description="Pro residues" evidence="4">
    <location>
        <begin position="26"/>
        <end position="43"/>
    </location>
</feature>
<dbReference type="GO" id="GO:0006915">
    <property type="term" value="P:apoptotic process"/>
    <property type="evidence" value="ECO:0007669"/>
    <property type="project" value="UniProtKB-KW"/>
</dbReference>
<dbReference type="EMBL" id="HE796987">
    <property type="protein sequence ID" value="CCM00513.1"/>
    <property type="molecule type" value="Genomic_DNA"/>
</dbReference>
<feature type="region of interest" description="Disordered" evidence="4">
    <location>
        <begin position="25"/>
        <end position="82"/>
    </location>
</feature>
<protein>
    <recommendedName>
        <fullName evidence="5">Peptidase C14 caspase domain-containing protein</fullName>
    </recommendedName>
</protein>
<dbReference type="GO" id="GO:0004197">
    <property type="term" value="F:cysteine-type endopeptidase activity"/>
    <property type="evidence" value="ECO:0007669"/>
    <property type="project" value="InterPro"/>
</dbReference>
<sequence length="734" mass="80528">MFLPFLNITVYDIPQLLWALLNGRPPSTPIGPQPETPSAPGPGVPASTEPDSATPGAEPLPPTGQQPNVPSQGEDLGTEVPLPRPDPRLFALIIGINNYKYPGVHNLLGAVPDADAVRDYLQEQLGVPNSQIINLRDSQATRAAILHEINALMNDKRIQKGDPILIYYSGHGASALAPPNWEAGGSHIQLLVPHDQSCIDRSGRQVLGIPDRTLGVLLARLAHEKGDNISVILDCCHSGSGTRTDEIEPTRLVRGIKVEHIPVDLDEEIWATFQPSSSHDRATAIAAGFTHSGLASHVLLAACGAEEFSYEEEGRGLFTKALVDALVSYGADKLTYADVVQRMASLPKQNPQCEGVNQSRILFNARAADQRPLLYKIRKDGNQYLMSAGAAHGVAAEAQFAVYRDWNSSLKGESLGTVTARLPGPFHTILDAFPKGSDFALETEGLALQTRAGAEEDLRLHIVMDEMLVTVFEALGKEMQRTDPARRSIMLVEKEKAELDIALENGSVVFNILNPLVTQYGLTRMPFVVEPTVDAVQPVIRAAAHFYWHLRRKSAKGVLQKWVDIEFTQLIDSEEEYDDELQPVLRPYGPNLNRDNVIDLRVKDSARYGLKITNRSNVALYPALFYFDNSDLSIESYYQPPTANGIVDPPLRGKDSLTIGYGDSGSPPQRFFLRDGQKLDVGLLKLFLSTEYVDLSHIPQPSPFGEGRGSTPDPVKPHHIWDTILVPLIQRSVL</sequence>
<reference evidence="6 7" key="1">
    <citation type="journal article" date="2012" name="Appl. Environ. Microbiol.">
        <title>Short-read sequencing for genomic analysis of the brown rot fungus Fibroporia radiculosa.</title>
        <authorList>
            <person name="Tang J.D."/>
            <person name="Perkins A.D."/>
            <person name="Sonstegard T.S."/>
            <person name="Schroeder S.G."/>
            <person name="Burgess S.C."/>
            <person name="Diehl S.V."/>
        </authorList>
    </citation>
    <scope>NUCLEOTIDE SEQUENCE [LARGE SCALE GENOMIC DNA]</scope>
    <source>
        <strain evidence="6 7">TFFH 294</strain>
    </source>
</reference>
<dbReference type="OrthoDB" id="3223806at2759"/>
<evidence type="ECO:0000256" key="1">
    <source>
        <dbReference type="ARBA" id="ARBA00009005"/>
    </source>
</evidence>